<dbReference type="PANTHER" id="PTHR14218">
    <property type="entry name" value="PROTEASE S8 TRIPEPTIDYL PEPTIDASE I CLN2"/>
    <property type="match status" value="1"/>
</dbReference>
<evidence type="ECO:0000256" key="1">
    <source>
        <dbReference type="ARBA" id="ARBA00001913"/>
    </source>
</evidence>
<feature type="domain" description="Peptidase S53" evidence="11">
    <location>
        <begin position="207"/>
        <end position="546"/>
    </location>
</feature>
<keyword evidence="4" id="KW-0479">Metal-binding</keyword>
<dbReference type="PROSITE" id="PS51695">
    <property type="entry name" value="SEDOLISIN"/>
    <property type="match status" value="1"/>
</dbReference>
<evidence type="ECO:0000256" key="10">
    <source>
        <dbReference type="SAM" id="SignalP"/>
    </source>
</evidence>
<dbReference type="InterPro" id="IPR015366">
    <property type="entry name" value="S53_propep"/>
</dbReference>
<dbReference type="PANTHER" id="PTHR14218:SF15">
    <property type="entry name" value="TRIPEPTIDYL-PEPTIDASE 1"/>
    <property type="match status" value="1"/>
</dbReference>
<evidence type="ECO:0000256" key="4">
    <source>
        <dbReference type="ARBA" id="ARBA00022723"/>
    </source>
</evidence>
<comment type="cofactor">
    <cofactor evidence="1">
        <name>Ca(2+)</name>
        <dbReference type="ChEBI" id="CHEBI:29108"/>
    </cofactor>
</comment>
<keyword evidence="5" id="KW-0378">Hydrolase</keyword>
<dbReference type="InterPro" id="IPR030400">
    <property type="entry name" value="Sedolisin_dom"/>
</dbReference>
<keyword evidence="3" id="KW-0645">Protease</keyword>
<evidence type="ECO:0000256" key="9">
    <source>
        <dbReference type="PROSITE-ProRule" id="PRU01032"/>
    </source>
</evidence>
<dbReference type="GO" id="GO:0005576">
    <property type="term" value="C:extracellular region"/>
    <property type="evidence" value="ECO:0007669"/>
    <property type="project" value="UniProtKB-SubCell"/>
</dbReference>
<evidence type="ECO:0000256" key="6">
    <source>
        <dbReference type="ARBA" id="ARBA00022825"/>
    </source>
</evidence>
<dbReference type="CDD" id="cd11377">
    <property type="entry name" value="Pro-peptidase_S53"/>
    <property type="match status" value="1"/>
</dbReference>
<keyword evidence="7" id="KW-0106">Calcium</keyword>
<sequence length="546" mass="57406">MVLLSASFVFAALVELAATTPTGRESMVIHERRAEPAKGFVNAGPADSSTQLQFRVALVPNNIAGLESELYAVSDPSSSRYGQHLTADQVAEYVKPDAASLAAVTSWLQANNIASKPISAAGDVLQIQIPVSQANTLFDTQFSTYTHSAINGTSIRTLQYSLPSDVAPHVAYVHPTTSFVTHWPSPEVKPMPSQDGKRSIDPSCADISVPSCVIAEYGIPTTPATQANNVLAVSGFENEFVNDQDIKAFLAQYRPEQANQTFGTEFFDGGSNTQLSGEGWVETTLEIEYTLGVVTGVPVTYISGGFLQNDGIGGYLDEINSLIAADSRPTVMTTSDGWTEDDLSLAVSQGLCNAYMQLGAMGVSILWESGSSGVGAGDVCDGFVPSSPSTCPWVTSVGGSQLILENFSQNISEIAADFSTGGFSNYFPVPAYQQEVVAKYIASLNGTYDVFQDGEASLISGTNCATPVFASVIAMLNDELLAAGKAQMGFLNPWLYSAAGRAALNDITTGSNPGCGTNGFPATVSWDPVTGLGTPNYPSMKAALGL</sequence>
<keyword evidence="10" id="KW-0732">Signal</keyword>
<dbReference type="GO" id="GO:0008240">
    <property type="term" value="F:tripeptidyl-peptidase activity"/>
    <property type="evidence" value="ECO:0007669"/>
    <property type="project" value="TreeGrafter"/>
</dbReference>
<comment type="subcellular location">
    <subcellularLocation>
        <location evidence="2">Secreted</location>
        <location evidence="2">Extracellular space</location>
    </subcellularLocation>
</comment>
<evidence type="ECO:0000313" key="12">
    <source>
        <dbReference type="EMBL" id="KAF7319289.1"/>
    </source>
</evidence>
<evidence type="ECO:0000313" key="13">
    <source>
        <dbReference type="Proteomes" id="UP000613580"/>
    </source>
</evidence>
<keyword evidence="12" id="KW-0067">ATP-binding</keyword>
<dbReference type="CDD" id="cd04056">
    <property type="entry name" value="Peptidases_S53"/>
    <property type="match status" value="1"/>
</dbReference>
<gene>
    <name evidence="12" type="ORF">HMN09_00266400</name>
</gene>
<evidence type="ECO:0000256" key="7">
    <source>
        <dbReference type="ARBA" id="ARBA00022837"/>
    </source>
</evidence>
<proteinExistence type="predicted"/>
<feature type="signal peptide" evidence="10">
    <location>
        <begin position="1"/>
        <end position="19"/>
    </location>
</feature>
<comment type="caution">
    <text evidence="9">Lacks conserved residue(s) required for the propagation of feature annotation.</text>
</comment>
<dbReference type="Proteomes" id="UP000613580">
    <property type="component" value="Unassembled WGS sequence"/>
</dbReference>
<dbReference type="SMART" id="SM00944">
    <property type="entry name" value="Pro-kuma_activ"/>
    <property type="match status" value="1"/>
</dbReference>
<evidence type="ECO:0000256" key="2">
    <source>
        <dbReference type="ARBA" id="ARBA00004239"/>
    </source>
</evidence>
<evidence type="ECO:0000256" key="8">
    <source>
        <dbReference type="ARBA" id="ARBA00023145"/>
    </source>
</evidence>
<dbReference type="OrthoDB" id="409122at2759"/>
<dbReference type="Pfam" id="PF09286">
    <property type="entry name" value="Pro-kuma_activ"/>
    <property type="match status" value="1"/>
</dbReference>
<dbReference type="EMBL" id="JACAZE010000003">
    <property type="protein sequence ID" value="KAF7319289.1"/>
    <property type="molecule type" value="Genomic_DNA"/>
</dbReference>
<keyword evidence="13" id="KW-1185">Reference proteome</keyword>
<keyword evidence="6" id="KW-0720">Serine protease</keyword>
<name>A0A8H6WHX2_MYCCL</name>
<dbReference type="Gene3D" id="3.40.50.200">
    <property type="entry name" value="Peptidase S8/S53 domain"/>
    <property type="match status" value="1"/>
</dbReference>
<dbReference type="InterPro" id="IPR036852">
    <property type="entry name" value="Peptidase_S8/S53_dom_sf"/>
</dbReference>
<organism evidence="12 13">
    <name type="scientific">Mycena chlorophos</name>
    <name type="common">Agaric fungus</name>
    <name type="synonym">Agaricus chlorophos</name>
    <dbReference type="NCBI Taxonomy" id="658473"/>
    <lineage>
        <taxon>Eukaryota</taxon>
        <taxon>Fungi</taxon>
        <taxon>Dikarya</taxon>
        <taxon>Basidiomycota</taxon>
        <taxon>Agaricomycotina</taxon>
        <taxon>Agaricomycetes</taxon>
        <taxon>Agaricomycetidae</taxon>
        <taxon>Agaricales</taxon>
        <taxon>Marasmiineae</taxon>
        <taxon>Mycenaceae</taxon>
        <taxon>Mycena</taxon>
    </lineage>
</organism>
<dbReference type="SUPFAM" id="SSF54897">
    <property type="entry name" value="Protease propeptides/inhibitors"/>
    <property type="match status" value="1"/>
</dbReference>
<accession>A0A8H6WHX2</accession>
<keyword evidence="12" id="KW-0547">Nucleotide-binding</keyword>
<reference evidence="12" key="1">
    <citation type="submission" date="2020-05" db="EMBL/GenBank/DDBJ databases">
        <title>Mycena genomes resolve the evolution of fungal bioluminescence.</title>
        <authorList>
            <person name="Tsai I.J."/>
        </authorList>
    </citation>
    <scope>NUCLEOTIDE SEQUENCE</scope>
    <source>
        <strain evidence="12">110903Hualien_Pintung</strain>
    </source>
</reference>
<dbReference type="GO" id="GO:0005524">
    <property type="term" value="F:ATP binding"/>
    <property type="evidence" value="ECO:0007669"/>
    <property type="project" value="UniProtKB-KW"/>
</dbReference>
<dbReference type="GO" id="GO:0046872">
    <property type="term" value="F:metal ion binding"/>
    <property type="evidence" value="ECO:0007669"/>
    <property type="project" value="UniProtKB-KW"/>
</dbReference>
<evidence type="ECO:0000256" key="3">
    <source>
        <dbReference type="ARBA" id="ARBA00022670"/>
    </source>
</evidence>
<dbReference type="GO" id="GO:0006508">
    <property type="term" value="P:proteolysis"/>
    <property type="evidence" value="ECO:0007669"/>
    <property type="project" value="UniProtKB-KW"/>
</dbReference>
<comment type="caution">
    <text evidence="12">The sequence shown here is derived from an EMBL/GenBank/DDBJ whole genome shotgun (WGS) entry which is preliminary data.</text>
</comment>
<protein>
    <submittedName>
        <fullName evidence="12">ATP-binding cassette transporter</fullName>
    </submittedName>
</protein>
<feature type="chain" id="PRO_5034152287" evidence="10">
    <location>
        <begin position="20"/>
        <end position="546"/>
    </location>
</feature>
<dbReference type="GO" id="GO:0004252">
    <property type="term" value="F:serine-type endopeptidase activity"/>
    <property type="evidence" value="ECO:0007669"/>
    <property type="project" value="InterPro"/>
</dbReference>
<dbReference type="InterPro" id="IPR050819">
    <property type="entry name" value="Tripeptidyl-peptidase_I"/>
</dbReference>
<dbReference type="SUPFAM" id="SSF52743">
    <property type="entry name" value="Subtilisin-like"/>
    <property type="match status" value="1"/>
</dbReference>
<evidence type="ECO:0000256" key="5">
    <source>
        <dbReference type="ARBA" id="ARBA00022801"/>
    </source>
</evidence>
<evidence type="ECO:0000259" key="11">
    <source>
        <dbReference type="PROSITE" id="PS51695"/>
    </source>
</evidence>
<dbReference type="AlphaFoldDB" id="A0A8H6WHX2"/>
<keyword evidence="8" id="KW-0865">Zymogen</keyword>